<evidence type="ECO:0000313" key="3">
    <source>
        <dbReference type="Proteomes" id="UP000019229"/>
    </source>
</evidence>
<gene>
    <name evidence="2" type="ORF">MYB_01015</name>
</gene>
<dbReference type="KEGG" id="mbc:MYB_01015"/>
<keyword evidence="1" id="KW-0812">Transmembrane</keyword>
<evidence type="ECO:0000256" key="1">
    <source>
        <dbReference type="SAM" id="Phobius"/>
    </source>
</evidence>
<evidence type="ECO:0000313" key="2">
    <source>
        <dbReference type="EMBL" id="AHH45214.1"/>
    </source>
</evidence>
<dbReference type="STRING" id="743966.MYB_01015"/>
<protein>
    <submittedName>
        <fullName evidence="2">Uncharacterized protein</fullName>
    </submittedName>
</protein>
<dbReference type="Proteomes" id="UP000019229">
    <property type="component" value="Chromosome"/>
</dbReference>
<keyword evidence="1" id="KW-0472">Membrane</keyword>
<feature type="transmembrane region" description="Helical" evidence="1">
    <location>
        <begin position="643"/>
        <end position="666"/>
    </location>
</feature>
<name>W5USM1_9BACT</name>
<dbReference type="PATRIC" id="fig|743966.3.peg.203"/>
<dbReference type="RefSeq" id="WP_022935613.1">
    <property type="nucleotide sequence ID" value="NZ_CP007154.1"/>
</dbReference>
<keyword evidence="1" id="KW-1133">Transmembrane helix</keyword>
<proteinExistence type="predicted"/>
<sequence length="671" mass="75672">MGKNKILKFYSSELCYENNGQRVCQHSLRYDKQTIGVFANFFDLLVKINSLNLVARLWVRQNKKFSLVVRFPFKRSLDSLNTADIQMLLDKIADPSSTGDIIEQLQYTEEEFVQVLEEQNNNKDLNISKTINKILFDVESDDEPVECEICQETLREDEIDCGCDSIEIHRADFEGFSCDCPICLSDKHAHTYEEPRVEEEPLYLCECAKCLGQEVDEPLNIIEETDCKCESCVKGFDDIKPIIIDEPTTQDYPCHCQNNQQSNAQLIQTYFDESLYSCNCVDCASEQKQVEEFVDEPEIKVGTLLSNSCKGVRCPISKEETSDEPKTEVLEPTIDESKTAYELPYECFCHECQNPVPSNLDYFLWFKQSQPKQIDYTLPYECQCHLCSGQEIELSLDYILAETSVNKEQLEEVLIADEPIIVDNFESKSEILCNCDHNECDEPQLDPIVNLDHLNAPLLAPTTTATNFECPACQHVATCDFCQKYKLYLLEAIECPGCQKLFADRGISIEELLKSYFPHISYDGKSHGSQLCSLSTSEQECPLAKLKDQKFIDLHDENRGIIYTPEDGVSSGDYDELLEGNVNTKRGYGGGGVGGPATGQGVGRFAVDDTSAIIGAVSEKNKPDEEIVLVTTKKTGFWGIPAYVLWFIVFALIAAIIIIVVMFFVFGSGLI</sequence>
<accession>W5USM1</accession>
<dbReference type="AlphaFoldDB" id="W5USM1"/>
<keyword evidence="3" id="KW-1185">Reference proteome</keyword>
<dbReference type="OrthoDB" id="400366at2"/>
<dbReference type="eggNOG" id="ENOG5032FZE">
    <property type="taxonomic scope" value="Bacteria"/>
</dbReference>
<dbReference type="HOGENOM" id="CLU_409286_0_0_14"/>
<reference evidence="2 3" key="1">
    <citation type="journal article" date="2014" name="Genome Announc.">
        <title>Complete Genome Sequence of Mycoplasma bovoculi Strain M165/69T (ATCC 29104).</title>
        <authorList>
            <person name="Calcutt M.J."/>
            <person name="Foecking M.F."/>
        </authorList>
    </citation>
    <scope>NUCLEOTIDE SEQUENCE [LARGE SCALE GENOMIC DNA]</scope>
    <source>
        <strain evidence="2">M165/69</strain>
    </source>
</reference>
<dbReference type="EMBL" id="CP007154">
    <property type="protein sequence ID" value="AHH45214.1"/>
    <property type="molecule type" value="Genomic_DNA"/>
</dbReference>
<organism evidence="2 3">
    <name type="scientific">Mesomycoplasma bovoculi M165/69</name>
    <dbReference type="NCBI Taxonomy" id="743966"/>
    <lineage>
        <taxon>Bacteria</taxon>
        <taxon>Bacillati</taxon>
        <taxon>Mycoplasmatota</taxon>
        <taxon>Mycoplasmoidales</taxon>
        <taxon>Metamycoplasmataceae</taxon>
        <taxon>Mesomycoplasma</taxon>
    </lineage>
</organism>